<keyword evidence="2" id="KW-1185">Reference proteome</keyword>
<evidence type="ECO:0000313" key="1">
    <source>
        <dbReference type="EMBL" id="QVK23118.1"/>
    </source>
</evidence>
<evidence type="ECO:0000313" key="2">
    <source>
        <dbReference type="Proteomes" id="UP000676428"/>
    </source>
</evidence>
<dbReference type="RefSeq" id="WP_213681759.1">
    <property type="nucleotide sequence ID" value="NZ_CP074572.1"/>
</dbReference>
<gene>
    <name evidence="1" type="ORF">KHX94_18850</name>
</gene>
<organism evidence="1 2">
    <name type="scientific">Shewanella dokdonensis</name>
    <dbReference type="NCBI Taxonomy" id="712036"/>
    <lineage>
        <taxon>Bacteria</taxon>
        <taxon>Pseudomonadati</taxon>
        <taxon>Pseudomonadota</taxon>
        <taxon>Gammaproteobacteria</taxon>
        <taxon>Alteromonadales</taxon>
        <taxon>Shewanellaceae</taxon>
        <taxon>Shewanella</taxon>
    </lineage>
</organism>
<proteinExistence type="predicted"/>
<sequence>MKYFQTLNVGLCKSASMAGVGTNRLKRELAARGIRKLQTKYSRETPVKLYGSGASGNMMQEEFAAAAPSIKAMALFNAAYRKHHQEAA</sequence>
<dbReference type="Proteomes" id="UP000676428">
    <property type="component" value="Chromosome"/>
</dbReference>
<reference evidence="1 2" key="1">
    <citation type="journal article" date="2012" name="Int. J. Syst. Evol. Microbiol.">
        <title>Shewanella dokdonensis sp. nov., isolated from seawater.</title>
        <authorList>
            <person name="Sung H.R."/>
            <person name="Yoon J.H."/>
            <person name="Ghim S.Y."/>
        </authorList>
    </citation>
    <scope>NUCLEOTIDE SEQUENCE [LARGE SCALE GENOMIC DNA]</scope>
    <source>
        <strain evidence="1 2">DSM 23626</strain>
    </source>
</reference>
<name>A0ABX8DEG4_9GAMM</name>
<dbReference type="EMBL" id="CP074572">
    <property type="protein sequence ID" value="QVK23118.1"/>
    <property type="molecule type" value="Genomic_DNA"/>
</dbReference>
<protein>
    <submittedName>
        <fullName evidence="1">Uncharacterized protein</fullName>
    </submittedName>
</protein>
<accession>A0ABX8DEG4</accession>